<comment type="caution">
    <text evidence="1">The sequence shown here is derived from an EMBL/GenBank/DDBJ whole genome shotgun (WGS) entry which is preliminary data.</text>
</comment>
<organism evidence="1 2">
    <name type="scientific">Meloidogyne enterolobii</name>
    <name type="common">Root-knot nematode worm</name>
    <name type="synonym">Meloidogyne mayaguensis</name>
    <dbReference type="NCBI Taxonomy" id="390850"/>
    <lineage>
        <taxon>Eukaryota</taxon>
        <taxon>Metazoa</taxon>
        <taxon>Ecdysozoa</taxon>
        <taxon>Nematoda</taxon>
        <taxon>Chromadorea</taxon>
        <taxon>Rhabditida</taxon>
        <taxon>Tylenchina</taxon>
        <taxon>Tylenchomorpha</taxon>
        <taxon>Tylenchoidea</taxon>
        <taxon>Meloidogynidae</taxon>
        <taxon>Meloidogyninae</taxon>
        <taxon>Meloidogyne</taxon>
    </lineage>
</organism>
<gene>
    <name evidence="1" type="ORF">MENTE1834_LOCUS31694</name>
</gene>
<accession>A0ACB0ZZC3</accession>
<reference evidence="1" key="1">
    <citation type="submission" date="2023-11" db="EMBL/GenBank/DDBJ databases">
        <authorList>
            <person name="Poullet M."/>
        </authorList>
    </citation>
    <scope>NUCLEOTIDE SEQUENCE</scope>
    <source>
        <strain evidence="1">E1834</strain>
    </source>
</reference>
<proteinExistence type="predicted"/>
<evidence type="ECO:0000313" key="1">
    <source>
        <dbReference type="EMBL" id="CAK5084303.1"/>
    </source>
</evidence>
<dbReference type="EMBL" id="CAVMJV010000053">
    <property type="protein sequence ID" value="CAK5084303.1"/>
    <property type="molecule type" value="Genomic_DNA"/>
</dbReference>
<protein>
    <submittedName>
        <fullName evidence="1">Uncharacterized protein</fullName>
    </submittedName>
</protein>
<evidence type="ECO:0000313" key="2">
    <source>
        <dbReference type="Proteomes" id="UP001497535"/>
    </source>
</evidence>
<name>A0ACB0ZZC3_MELEN</name>
<dbReference type="Proteomes" id="UP001497535">
    <property type="component" value="Unassembled WGS sequence"/>
</dbReference>
<sequence>MVYIFNTSTTNALYHSLLTKTKSILSLISYNNLIKHKTSDFRPLLIIFNPCQALNSDLTPYTSKSNFSLLLACPLDPIIWF</sequence>
<keyword evidence="2" id="KW-1185">Reference proteome</keyword>